<dbReference type="GO" id="GO:0005739">
    <property type="term" value="C:mitochondrion"/>
    <property type="evidence" value="ECO:0007669"/>
    <property type="project" value="UniProtKB-SubCell"/>
</dbReference>
<dbReference type="PANTHER" id="PTHR10903">
    <property type="entry name" value="GTPASE, IMAP FAMILY MEMBER-RELATED"/>
    <property type="match status" value="1"/>
</dbReference>
<dbReference type="PROSITE" id="PS51720">
    <property type="entry name" value="G_AIG1"/>
    <property type="match status" value="1"/>
</dbReference>
<evidence type="ECO:0000259" key="16">
    <source>
        <dbReference type="PROSITE" id="PS51720"/>
    </source>
</evidence>
<comment type="caution">
    <text evidence="17">The sequence shown here is derived from an EMBL/GenBank/DDBJ whole genome shotgun (WGS) entry which is preliminary data.</text>
</comment>
<dbReference type="GO" id="GO:0005525">
    <property type="term" value="F:GTP binding"/>
    <property type="evidence" value="ECO:0007669"/>
    <property type="project" value="UniProtKB-KW"/>
</dbReference>
<dbReference type="AlphaFoldDB" id="A0A7J6ADM9"/>
<comment type="similarity">
    <text evidence="5">Belongs to the TRAFAC class TrmE-Era-EngA-EngB-Septin-like GTPase superfamily. AIG1/Toc34/Toc159-like paraseptin GTPase family. IAN subfamily.</text>
</comment>
<proteinExistence type="inferred from homology"/>
<comment type="subcellular location">
    <subcellularLocation>
        <location evidence="3">Cytoplasm</location>
        <location evidence="3">Cytosol</location>
    </subcellularLocation>
    <subcellularLocation>
        <location evidence="2">Endoplasmic reticulum</location>
    </subcellularLocation>
    <subcellularLocation>
        <location evidence="4">Golgi apparatus</location>
    </subcellularLocation>
    <subcellularLocation>
        <location evidence="1">Mitochondrion</location>
    </subcellularLocation>
</comment>
<protein>
    <recommendedName>
        <fullName evidence="14">GTPase IMAP family member 8</fullName>
    </recommendedName>
    <alternativeName>
        <fullName evidence="15">Immune-associated nucleotide-binding protein 9</fullName>
    </alternativeName>
</protein>
<evidence type="ECO:0000256" key="9">
    <source>
        <dbReference type="ARBA" id="ARBA00022824"/>
    </source>
</evidence>
<dbReference type="GO" id="GO:0005783">
    <property type="term" value="C:endoplasmic reticulum"/>
    <property type="evidence" value="ECO:0007669"/>
    <property type="project" value="UniProtKB-SubCell"/>
</dbReference>
<evidence type="ECO:0000313" key="18">
    <source>
        <dbReference type="Proteomes" id="UP000593565"/>
    </source>
</evidence>
<evidence type="ECO:0000256" key="8">
    <source>
        <dbReference type="ARBA" id="ARBA00022741"/>
    </source>
</evidence>
<evidence type="ECO:0000256" key="14">
    <source>
        <dbReference type="ARBA" id="ARBA00073539"/>
    </source>
</evidence>
<evidence type="ECO:0000256" key="13">
    <source>
        <dbReference type="ARBA" id="ARBA00056809"/>
    </source>
</evidence>
<evidence type="ECO:0000256" key="10">
    <source>
        <dbReference type="ARBA" id="ARBA00023034"/>
    </source>
</evidence>
<dbReference type="Proteomes" id="UP000593565">
    <property type="component" value="Unassembled WGS sequence"/>
</dbReference>
<keyword evidence="12" id="KW-0342">GTP-binding</keyword>
<dbReference type="PANTHER" id="PTHR10903:SF188">
    <property type="entry name" value="GTPASE IMAP FAMILY MEMBER 2-LIKE-RELATED"/>
    <property type="match status" value="1"/>
</dbReference>
<dbReference type="InterPro" id="IPR045058">
    <property type="entry name" value="GIMA/IAN/Toc"/>
</dbReference>
<dbReference type="InterPro" id="IPR027417">
    <property type="entry name" value="P-loop_NTPase"/>
</dbReference>
<evidence type="ECO:0000256" key="3">
    <source>
        <dbReference type="ARBA" id="ARBA00004514"/>
    </source>
</evidence>
<feature type="domain" description="AIG1-type G" evidence="16">
    <location>
        <begin position="11"/>
        <end position="214"/>
    </location>
</feature>
<keyword evidence="18" id="KW-1185">Reference proteome</keyword>
<keyword evidence="8" id="KW-0547">Nucleotide-binding</keyword>
<evidence type="ECO:0000256" key="15">
    <source>
        <dbReference type="ARBA" id="ARBA00077278"/>
    </source>
</evidence>
<keyword evidence="9" id="KW-0256">Endoplasmic reticulum</keyword>
<keyword evidence="7" id="KW-0677">Repeat</keyword>
<evidence type="ECO:0000256" key="5">
    <source>
        <dbReference type="ARBA" id="ARBA00008535"/>
    </source>
</evidence>
<dbReference type="EMBL" id="JAAGNN010000014">
    <property type="protein sequence ID" value="KAF4080916.1"/>
    <property type="molecule type" value="Genomic_DNA"/>
</dbReference>
<organism evidence="17 18">
    <name type="scientific">Ameiurus melas</name>
    <name type="common">Black bullhead</name>
    <name type="synonym">Silurus melas</name>
    <dbReference type="NCBI Taxonomy" id="219545"/>
    <lineage>
        <taxon>Eukaryota</taxon>
        <taxon>Metazoa</taxon>
        <taxon>Chordata</taxon>
        <taxon>Craniata</taxon>
        <taxon>Vertebrata</taxon>
        <taxon>Euteleostomi</taxon>
        <taxon>Actinopterygii</taxon>
        <taxon>Neopterygii</taxon>
        <taxon>Teleostei</taxon>
        <taxon>Ostariophysi</taxon>
        <taxon>Siluriformes</taxon>
        <taxon>Ictaluridae</taxon>
        <taxon>Ameiurus</taxon>
    </lineage>
</organism>
<evidence type="ECO:0000256" key="7">
    <source>
        <dbReference type="ARBA" id="ARBA00022737"/>
    </source>
</evidence>
<dbReference type="GO" id="GO:0005794">
    <property type="term" value="C:Golgi apparatus"/>
    <property type="evidence" value="ECO:0007669"/>
    <property type="project" value="UniProtKB-SubCell"/>
</dbReference>
<name>A0A7J6ADM9_AMEME</name>
<accession>A0A7J6ADM9</accession>
<evidence type="ECO:0000256" key="2">
    <source>
        <dbReference type="ARBA" id="ARBA00004240"/>
    </source>
</evidence>
<dbReference type="SUPFAM" id="SSF52540">
    <property type="entry name" value="P-loop containing nucleoside triphosphate hydrolases"/>
    <property type="match status" value="1"/>
</dbReference>
<dbReference type="FunFam" id="3.40.50.300:FF:000536">
    <property type="entry name" value="GTPase IMAP family member 8"/>
    <property type="match status" value="1"/>
</dbReference>
<evidence type="ECO:0000256" key="1">
    <source>
        <dbReference type="ARBA" id="ARBA00004173"/>
    </source>
</evidence>
<evidence type="ECO:0000256" key="12">
    <source>
        <dbReference type="ARBA" id="ARBA00023134"/>
    </source>
</evidence>
<dbReference type="GO" id="GO:0005829">
    <property type="term" value="C:cytosol"/>
    <property type="evidence" value="ECO:0007669"/>
    <property type="project" value="UniProtKB-SubCell"/>
</dbReference>
<gene>
    <name evidence="17" type="ORF">AMELA_G00176610</name>
</gene>
<keyword evidence="11" id="KW-0496">Mitochondrion</keyword>
<dbReference type="InterPro" id="IPR006703">
    <property type="entry name" value="G_AIG1"/>
</dbReference>
<reference evidence="17 18" key="1">
    <citation type="submission" date="2020-02" db="EMBL/GenBank/DDBJ databases">
        <title>A chromosome-scale genome assembly of the black bullhead catfish (Ameiurus melas).</title>
        <authorList>
            <person name="Wen M."/>
            <person name="Zham M."/>
            <person name="Cabau C."/>
            <person name="Klopp C."/>
            <person name="Donnadieu C."/>
            <person name="Roques C."/>
            <person name="Bouchez O."/>
            <person name="Lampietro C."/>
            <person name="Jouanno E."/>
            <person name="Herpin A."/>
            <person name="Louis A."/>
            <person name="Berthelot C."/>
            <person name="Parey E."/>
            <person name="Roest-Crollius H."/>
            <person name="Braasch I."/>
            <person name="Postlethwait J."/>
            <person name="Robinson-Rechavi M."/>
            <person name="Echchiki A."/>
            <person name="Begum T."/>
            <person name="Montfort J."/>
            <person name="Schartl M."/>
            <person name="Bobe J."/>
            <person name="Guiguen Y."/>
        </authorList>
    </citation>
    <scope>NUCLEOTIDE SEQUENCE [LARGE SCALE GENOMIC DNA]</scope>
    <source>
        <strain evidence="17">M_S1</strain>
        <tissue evidence="17">Blood</tissue>
    </source>
</reference>
<comment type="function">
    <text evidence="13">Exerts an anti-apoptotic effect in the immune system and is involved in responses to infections.</text>
</comment>
<dbReference type="Pfam" id="PF04548">
    <property type="entry name" value="AIG1"/>
    <property type="match status" value="1"/>
</dbReference>
<sequence>MATVDFAQGSTGDIRILLLGRRGSGKSSSGNTILGKKVFSSPKRYKEKVTKTCEEHTCHVGGRKVCVIDTPDLLDPDVTEDELQQEKDKLVSLCQSGLHAVLLVVPVGEELQNEEEEELDLIKGLFGPNIQKFIIVLFTRGDELEEDETIVKFVERYGGSELKQLVKDCGNRIHLFNNTNTVQRQVTELLSMINLMVSRNGGQFYMDQRRRSSIQKDITFSGAADLQKQLGEQVPQESRTEAQKILVKDNHILKLAEKFGALQTSSEEKEKAVNAALGEGIGHVRVMQTAFRASVKLAKQKICAVQ</sequence>
<keyword evidence="6" id="KW-0963">Cytoplasm</keyword>
<evidence type="ECO:0000256" key="6">
    <source>
        <dbReference type="ARBA" id="ARBA00022490"/>
    </source>
</evidence>
<keyword evidence="10" id="KW-0333">Golgi apparatus</keyword>
<dbReference type="Gene3D" id="3.40.50.300">
    <property type="entry name" value="P-loop containing nucleotide triphosphate hydrolases"/>
    <property type="match status" value="1"/>
</dbReference>
<evidence type="ECO:0000256" key="4">
    <source>
        <dbReference type="ARBA" id="ARBA00004555"/>
    </source>
</evidence>
<evidence type="ECO:0000256" key="11">
    <source>
        <dbReference type="ARBA" id="ARBA00023128"/>
    </source>
</evidence>
<evidence type="ECO:0000313" key="17">
    <source>
        <dbReference type="EMBL" id="KAF4080916.1"/>
    </source>
</evidence>